<dbReference type="AlphaFoldDB" id="A0A085BJ97"/>
<dbReference type="EMBL" id="JPLY01000002">
    <property type="protein sequence ID" value="KFC22542.1"/>
    <property type="molecule type" value="Genomic_DNA"/>
</dbReference>
<proteinExistence type="predicted"/>
<evidence type="ECO:0000313" key="1">
    <source>
        <dbReference type="EMBL" id="KFC22542.1"/>
    </source>
</evidence>
<dbReference type="OrthoDB" id="627374at2"/>
<dbReference type="Proteomes" id="UP000028623">
    <property type="component" value="Unassembled WGS sequence"/>
</dbReference>
<keyword evidence="2" id="KW-1185">Reference proteome</keyword>
<accession>A0A085BJ97</accession>
<evidence type="ECO:0008006" key="3">
    <source>
        <dbReference type="Google" id="ProtNLM"/>
    </source>
</evidence>
<evidence type="ECO:0000313" key="2">
    <source>
        <dbReference type="Proteomes" id="UP000028623"/>
    </source>
</evidence>
<organism evidence="1 2">
    <name type="scientific">Epilithonimonas lactis</name>
    <dbReference type="NCBI Taxonomy" id="421072"/>
    <lineage>
        <taxon>Bacteria</taxon>
        <taxon>Pseudomonadati</taxon>
        <taxon>Bacteroidota</taxon>
        <taxon>Flavobacteriia</taxon>
        <taxon>Flavobacteriales</taxon>
        <taxon>Weeksellaceae</taxon>
        <taxon>Chryseobacterium group</taxon>
        <taxon>Epilithonimonas</taxon>
    </lineage>
</organism>
<sequence>MEFQAFYDSPFKLKLSFEKLIQKMESEAFQNADYAISHKNILEKVKEFPELRDGITNLDFFVENEILMKELLKDLFPQMLTKNEIKAIGFPFYNFFFNPTERFQNIIDKAGSDFDMIIKDMDPHRFYVISCCIILRNYYKVDLNFVQPFIFDIPNEEGIVNHYRFLNNVDFIDINPLENVKRLTDDEIVELLDNFEDHELWKEKFPLESWELKGFAIISFFDATTENAISNLKSKLINLEDDKNLKSELNTIFRSIFQVADLEVGYTAIDLEDNKFVRSPINGIMDSFILTSGPRDCKNEMLCEKNFNTLVESKKYFSVSDVDRSFQEYPDSQMARQLYDAGIKSAIFAPIIKDKKILGIVELVSKKKALNSINANKMEIVMPYLVDTMDRLYTGIETRIEAIIQREYTSIHPSVYWKFRQEAERHIGFYNEEFDLPYRNISFQNLTPLFGQTDVRNSSVSRNLVIKQDLEIQLGLISELISKFGSENELEVYQDKLKYYQELLKTDIKADTENIVQSFILSEIHPLFESIKLQNIDYNQLVTDYFKNLDPRTNMVYDFRRKFDESLSSINKNLADILDKRQEEQQVRFPFYYERFKTDGVEHNMYIGSSIAPALTYDPVFLKNLRLWQLRVLCESELQYHQFRKNLEFSLDVSSLILVYSTPISIRFRMDEKRFDVDGSYNARYEMIKKRIDKSTIKNSTERITQPGKISIIFSQEKERQDYIKLIKILQDQKILESNIEELEVEDLQGINGLKALRVGVNYEAEEVDYEFIESIKNNNV</sequence>
<comment type="caution">
    <text evidence="1">The sequence shown here is derived from an EMBL/GenBank/DDBJ whole genome shotgun (WGS) entry which is preliminary data.</text>
</comment>
<protein>
    <recommendedName>
        <fullName evidence="3">GAF domain-containing protein</fullName>
    </recommendedName>
</protein>
<dbReference type="RefSeq" id="WP_034974477.1">
    <property type="nucleotide sequence ID" value="NZ_FOFI01000004.1"/>
</dbReference>
<dbReference type="eggNOG" id="COG2203">
    <property type="taxonomic scope" value="Bacteria"/>
</dbReference>
<reference evidence="1 2" key="1">
    <citation type="submission" date="2014-07" db="EMBL/GenBank/DDBJ databases">
        <title>Epilithonimonas lactis LMG 22401 Genome.</title>
        <authorList>
            <person name="Pipes S.E."/>
            <person name="Stropko S.J."/>
        </authorList>
    </citation>
    <scope>NUCLEOTIDE SEQUENCE [LARGE SCALE GENOMIC DNA]</scope>
    <source>
        <strain evidence="1 2">LMG 24401</strain>
    </source>
</reference>
<gene>
    <name evidence="1" type="ORF">IO89_05645</name>
</gene>
<name>A0A085BJ97_9FLAO</name>
<dbReference type="STRING" id="421072.SAMN04488097_3041"/>